<evidence type="ECO:0008006" key="3">
    <source>
        <dbReference type="Google" id="ProtNLM"/>
    </source>
</evidence>
<evidence type="ECO:0000313" key="2">
    <source>
        <dbReference type="Proteomes" id="UP000255411"/>
    </source>
</evidence>
<reference evidence="1 2" key="1">
    <citation type="submission" date="2017-07" db="EMBL/GenBank/DDBJ databases">
        <title>Streptococcus pluranimalium as cause of bovine abortion.</title>
        <authorList>
            <person name="Rodriguez Campos S."/>
            <person name="Gobeli Brawand S."/>
            <person name="Brodard I."/>
            <person name="Rychener L."/>
            <person name="Perreten V."/>
        </authorList>
    </citation>
    <scope>NUCLEOTIDE SEQUENCE [LARGE SCALE GENOMIC DNA]</scope>
    <source>
        <strain evidence="1 2">14A0014</strain>
    </source>
</reference>
<name>A0A345VJE4_9STRE</name>
<dbReference type="AlphaFoldDB" id="A0A345VJE4"/>
<dbReference type="Proteomes" id="UP000255411">
    <property type="component" value="Chromosome"/>
</dbReference>
<proteinExistence type="predicted"/>
<protein>
    <recommendedName>
        <fullName evidence="3">DNA methylase N-4/N-6 domain-containing protein</fullName>
    </recommendedName>
</protein>
<sequence length="72" mass="8183">MCGDATNLDHLERLLDGVEADLYLTDPPYNVAYQKTSEALIIQNNQMRATAFQEFLTAAFQAVDTYNTYKVF</sequence>
<dbReference type="EMBL" id="CP022601">
    <property type="protein sequence ID" value="AXJ12846.1"/>
    <property type="molecule type" value="Genomic_DNA"/>
</dbReference>
<organism evidence="1 2">
    <name type="scientific">Streptococcus pluranimalium</name>
    <dbReference type="NCBI Taxonomy" id="82348"/>
    <lineage>
        <taxon>Bacteria</taxon>
        <taxon>Bacillati</taxon>
        <taxon>Bacillota</taxon>
        <taxon>Bacilli</taxon>
        <taxon>Lactobacillales</taxon>
        <taxon>Streptococcaceae</taxon>
        <taxon>Streptococcus</taxon>
    </lineage>
</organism>
<gene>
    <name evidence="1" type="ORF">Sp14A_09250</name>
</gene>
<evidence type="ECO:0000313" key="1">
    <source>
        <dbReference type="EMBL" id="AXJ12846.1"/>
    </source>
</evidence>
<accession>A0A345VJE4</accession>